<protein>
    <submittedName>
        <fullName evidence="12">Unannotated protein</fullName>
    </submittedName>
</protein>
<evidence type="ECO:0000256" key="6">
    <source>
        <dbReference type="ARBA" id="ARBA00023136"/>
    </source>
</evidence>
<dbReference type="EMBL" id="CAFAAQ010000214">
    <property type="protein sequence ID" value="CAB4821706.1"/>
    <property type="molecule type" value="Genomic_DNA"/>
</dbReference>
<dbReference type="Gene3D" id="2.60.120.10">
    <property type="entry name" value="Jelly Rolls"/>
    <property type="match status" value="1"/>
</dbReference>
<sequence length="138" mass="14566">MTKFVDEVANIPLFSACSKKDLQRLSRAADELSISAGTDLTVEGTIGREAFVILSGRAAVLKAGEKVATLGPGDHFGELSLLDGGLRTATVTASTDVTVLVLSKPAFNGVLDEIPTLAHKLLVSVAHRLRESEQSLNH</sequence>
<dbReference type="InterPro" id="IPR000595">
    <property type="entry name" value="cNMP-bd_dom"/>
</dbReference>
<organism evidence="12">
    <name type="scientific">freshwater metagenome</name>
    <dbReference type="NCBI Taxonomy" id="449393"/>
    <lineage>
        <taxon>unclassified sequences</taxon>
        <taxon>metagenomes</taxon>
        <taxon>ecological metagenomes</taxon>
    </lineage>
</organism>
<evidence type="ECO:0000313" key="10">
    <source>
        <dbReference type="EMBL" id="CAB4689732.1"/>
    </source>
</evidence>
<name>A0A6J7NSI9_9ZZZZ</name>
<dbReference type="PANTHER" id="PTHR45638">
    <property type="entry name" value="CYCLIC NUCLEOTIDE-GATED CATION CHANNEL SUBUNIT A"/>
    <property type="match status" value="1"/>
</dbReference>
<evidence type="ECO:0000256" key="7">
    <source>
        <dbReference type="ARBA" id="ARBA00023286"/>
    </source>
</evidence>
<evidence type="ECO:0000256" key="4">
    <source>
        <dbReference type="ARBA" id="ARBA00022989"/>
    </source>
</evidence>
<dbReference type="GO" id="GO:0016020">
    <property type="term" value="C:membrane"/>
    <property type="evidence" value="ECO:0007669"/>
    <property type="project" value="UniProtKB-SubCell"/>
</dbReference>
<gene>
    <name evidence="10" type="ORF">UFOPK2582_00333</name>
    <name evidence="11" type="ORF">UFOPK3046_01769</name>
    <name evidence="12" type="ORF">UFOPK3914_01741</name>
    <name evidence="13" type="ORF">UFOPK4354_01227</name>
</gene>
<evidence type="ECO:0000256" key="5">
    <source>
        <dbReference type="ARBA" id="ARBA00023065"/>
    </source>
</evidence>
<dbReference type="Pfam" id="PF00027">
    <property type="entry name" value="cNMP_binding"/>
    <property type="match status" value="1"/>
</dbReference>
<dbReference type="PROSITE" id="PS00889">
    <property type="entry name" value="CNMP_BINDING_2"/>
    <property type="match status" value="1"/>
</dbReference>
<dbReference type="SUPFAM" id="SSF51206">
    <property type="entry name" value="cAMP-binding domain-like"/>
    <property type="match status" value="1"/>
</dbReference>
<reference evidence="12" key="1">
    <citation type="submission" date="2020-05" db="EMBL/GenBank/DDBJ databases">
        <authorList>
            <person name="Chiriac C."/>
            <person name="Salcher M."/>
            <person name="Ghai R."/>
            <person name="Kavagutti S V."/>
        </authorList>
    </citation>
    <scope>NUCLEOTIDE SEQUENCE</scope>
</reference>
<proteinExistence type="predicted"/>
<dbReference type="InterPro" id="IPR018490">
    <property type="entry name" value="cNMP-bd_dom_sf"/>
</dbReference>
<dbReference type="InterPro" id="IPR050866">
    <property type="entry name" value="CNG_cation_channel"/>
</dbReference>
<evidence type="ECO:0000256" key="1">
    <source>
        <dbReference type="ARBA" id="ARBA00004141"/>
    </source>
</evidence>
<dbReference type="InterPro" id="IPR014710">
    <property type="entry name" value="RmlC-like_jellyroll"/>
</dbReference>
<evidence type="ECO:0000313" key="13">
    <source>
        <dbReference type="EMBL" id="CAB5067504.1"/>
    </source>
</evidence>
<dbReference type="EMBL" id="CAFBOG010000207">
    <property type="protein sequence ID" value="CAB4993592.1"/>
    <property type="molecule type" value="Genomic_DNA"/>
</dbReference>
<dbReference type="GO" id="GO:0044877">
    <property type="term" value="F:protein-containing complex binding"/>
    <property type="evidence" value="ECO:0007669"/>
    <property type="project" value="TreeGrafter"/>
</dbReference>
<evidence type="ECO:0000313" key="12">
    <source>
        <dbReference type="EMBL" id="CAB4993592.1"/>
    </source>
</evidence>
<dbReference type="CDD" id="cd00038">
    <property type="entry name" value="CAP_ED"/>
    <property type="match status" value="1"/>
</dbReference>
<dbReference type="PANTHER" id="PTHR45638:SF11">
    <property type="entry name" value="CYCLIC NUCLEOTIDE-GATED CATION CHANNEL SUBUNIT A"/>
    <property type="match status" value="1"/>
</dbReference>
<dbReference type="GO" id="GO:0005221">
    <property type="term" value="F:intracellularly cyclic nucleotide-activated monoatomic cation channel activity"/>
    <property type="evidence" value="ECO:0007669"/>
    <property type="project" value="InterPro"/>
</dbReference>
<keyword evidence="6" id="KW-0472">Membrane</keyword>
<dbReference type="AlphaFoldDB" id="A0A6J7NSI9"/>
<dbReference type="SMART" id="SM00100">
    <property type="entry name" value="cNMP"/>
    <property type="match status" value="1"/>
</dbReference>
<evidence type="ECO:0000256" key="8">
    <source>
        <dbReference type="ARBA" id="ARBA00023303"/>
    </source>
</evidence>
<feature type="domain" description="Cyclic nucleotide-binding" evidence="9">
    <location>
        <begin position="13"/>
        <end position="128"/>
    </location>
</feature>
<keyword evidence="8" id="KW-0407">Ion channel</keyword>
<keyword evidence="2" id="KW-0813">Transport</keyword>
<keyword evidence="5" id="KW-0406">Ion transport</keyword>
<accession>A0A6J7NSI9</accession>
<dbReference type="EMBL" id="CAFBQW010000137">
    <property type="protein sequence ID" value="CAB5067504.1"/>
    <property type="molecule type" value="Genomic_DNA"/>
</dbReference>
<evidence type="ECO:0000259" key="9">
    <source>
        <dbReference type="PROSITE" id="PS50042"/>
    </source>
</evidence>
<evidence type="ECO:0000256" key="2">
    <source>
        <dbReference type="ARBA" id="ARBA00022448"/>
    </source>
</evidence>
<comment type="subcellular location">
    <subcellularLocation>
        <location evidence="1">Membrane</location>
        <topology evidence="1">Multi-pass membrane protein</topology>
    </subcellularLocation>
</comment>
<keyword evidence="7" id="KW-1071">Ligand-gated ion channel</keyword>
<evidence type="ECO:0000256" key="3">
    <source>
        <dbReference type="ARBA" id="ARBA00022692"/>
    </source>
</evidence>
<dbReference type="EMBL" id="CAEZXS010000023">
    <property type="protein sequence ID" value="CAB4689732.1"/>
    <property type="molecule type" value="Genomic_DNA"/>
</dbReference>
<keyword evidence="3" id="KW-0812">Transmembrane</keyword>
<dbReference type="InterPro" id="IPR018488">
    <property type="entry name" value="cNMP-bd_CS"/>
</dbReference>
<keyword evidence="4" id="KW-1133">Transmembrane helix</keyword>
<dbReference type="PROSITE" id="PS50042">
    <property type="entry name" value="CNMP_BINDING_3"/>
    <property type="match status" value="1"/>
</dbReference>
<evidence type="ECO:0000313" key="11">
    <source>
        <dbReference type="EMBL" id="CAB4821706.1"/>
    </source>
</evidence>